<feature type="domain" description="DNA replication complex GINS protein SLD5 C-terminal" evidence="1">
    <location>
        <begin position="15"/>
        <end position="67"/>
    </location>
</feature>
<reference evidence="2 3" key="1">
    <citation type="submission" date="2019-02" db="EMBL/GenBank/DDBJ databases">
        <title>Genome sequencing of the rare red list fungi Hericium alpestre (H. flagellum).</title>
        <authorList>
            <person name="Buettner E."/>
            <person name="Kellner H."/>
        </authorList>
    </citation>
    <scope>NUCLEOTIDE SEQUENCE [LARGE SCALE GENOMIC DNA]</scope>
    <source>
        <strain evidence="2 3">DSM 108284</strain>
    </source>
</reference>
<dbReference type="AlphaFoldDB" id="A0A4Z0A0W5"/>
<protein>
    <recommendedName>
        <fullName evidence="1">DNA replication complex GINS protein SLD5 C-terminal domain-containing protein</fullName>
    </recommendedName>
</protein>
<gene>
    <name evidence="2" type="ORF">EWM64_g3256</name>
</gene>
<dbReference type="STRING" id="135208.A0A4Z0A0W5"/>
<evidence type="ECO:0000259" key="1">
    <source>
        <dbReference type="Pfam" id="PF16922"/>
    </source>
</evidence>
<dbReference type="Pfam" id="PF16922">
    <property type="entry name" value="SLD5_C"/>
    <property type="match status" value="1"/>
</dbReference>
<sequence length="67" mass="7452">MDDTTVFMPPMITEPDKNRAVFVHAREECPPVRLPGGAILQMKKDQIVLTPYAVVEQLLAMGTVELV</sequence>
<dbReference type="SUPFAM" id="SSF160059">
    <property type="entry name" value="PriA/YqbF domain"/>
    <property type="match status" value="1"/>
</dbReference>
<proteinExistence type="predicted"/>
<evidence type="ECO:0000313" key="2">
    <source>
        <dbReference type="EMBL" id="TFY80756.1"/>
    </source>
</evidence>
<name>A0A4Z0A0W5_9AGAM</name>
<dbReference type="CDD" id="cd21692">
    <property type="entry name" value="GINS_B_Sld5"/>
    <property type="match status" value="1"/>
</dbReference>
<evidence type="ECO:0000313" key="3">
    <source>
        <dbReference type="Proteomes" id="UP000298061"/>
    </source>
</evidence>
<dbReference type="EMBL" id="SFCI01000292">
    <property type="protein sequence ID" value="TFY80756.1"/>
    <property type="molecule type" value="Genomic_DNA"/>
</dbReference>
<keyword evidence="3" id="KW-1185">Reference proteome</keyword>
<organism evidence="2 3">
    <name type="scientific">Hericium alpestre</name>
    <dbReference type="NCBI Taxonomy" id="135208"/>
    <lineage>
        <taxon>Eukaryota</taxon>
        <taxon>Fungi</taxon>
        <taxon>Dikarya</taxon>
        <taxon>Basidiomycota</taxon>
        <taxon>Agaricomycotina</taxon>
        <taxon>Agaricomycetes</taxon>
        <taxon>Russulales</taxon>
        <taxon>Hericiaceae</taxon>
        <taxon>Hericium</taxon>
    </lineage>
</organism>
<comment type="caution">
    <text evidence="2">The sequence shown here is derived from an EMBL/GenBank/DDBJ whole genome shotgun (WGS) entry which is preliminary data.</text>
</comment>
<dbReference type="InterPro" id="IPR031633">
    <property type="entry name" value="SLD5_C"/>
</dbReference>
<dbReference type="Proteomes" id="UP000298061">
    <property type="component" value="Unassembled WGS sequence"/>
</dbReference>
<accession>A0A4Z0A0W5</accession>
<dbReference type="Gene3D" id="3.40.5.60">
    <property type="match status" value="1"/>
</dbReference>
<dbReference type="OrthoDB" id="338231at2759"/>